<organism evidence="3">
    <name type="scientific">marine metagenome</name>
    <dbReference type="NCBI Taxonomy" id="408172"/>
    <lineage>
        <taxon>unclassified sequences</taxon>
        <taxon>metagenomes</taxon>
        <taxon>ecological metagenomes</taxon>
    </lineage>
</organism>
<evidence type="ECO:0000256" key="1">
    <source>
        <dbReference type="SAM" id="Phobius"/>
    </source>
</evidence>
<keyword evidence="1" id="KW-1133">Transmembrane helix</keyword>
<feature type="domain" description="Major facilitator superfamily (MFS) profile" evidence="2">
    <location>
        <begin position="7"/>
        <end position="393"/>
    </location>
</feature>
<dbReference type="AlphaFoldDB" id="A0A381N7N7"/>
<feature type="transmembrane region" description="Helical" evidence="1">
    <location>
        <begin position="370"/>
        <end position="388"/>
    </location>
</feature>
<proteinExistence type="predicted"/>
<dbReference type="PANTHER" id="PTHR23546">
    <property type="entry name" value="TRANSPORT PROTEIN"/>
    <property type="match status" value="1"/>
</dbReference>
<dbReference type="EMBL" id="UINC01000179">
    <property type="protein sequence ID" value="SUZ50622.1"/>
    <property type="molecule type" value="Genomic_DNA"/>
</dbReference>
<protein>
    <recommendedName>
        <fullName evidence="2">Major facilitator superfamily (MFS) profile domain-containing protein</fullName>
    </recommendedName>
</protein>
<reference evidence="3" key="1">
    <citation type="submission" date="2018-05" db="EMBL/GenBank/DDBJ databases">
        <authorList>
            <person name="Lanie J.A."/>
            <person name="Ng W.-L."/>
            <person name="Kazmierczak K.M."/>
            <person name="Andrzejewski T.M."/>
            <person name="Davidsen T.M."/>
            <person name="Wayne K.J."/>
            <person name="Tettelin H."/>
            <person name="Glass J.I."/>
            <person name="Rusch D."/>
            <person name="Podicherti R."/>
            <person name="Tsui H.-C.T."/>
            <person name="Winkler M.E."/>
        </authorList>
    </citation>
    <scope>NUCLEOTIDE SEQUENCE</scope>
</reference>
<feature type="transmembrane region" description="Helical" evidence="1">
    <location>
        <begin position="214"/>
        <end position="239"/>
    </location>
</feature>
<gene>
    <name evidence="3" type="ORF">METZ01_LOCUS3476</name>
</gene>
<dbReference type="Gene3D" id="1.20.1250.20">
    <property type="entry name" value="MFS general substrate transporter like domains"/>
    <property type="match status" value="1"/>
</dbReference>
<name>A0A381N7N7_9ZZZZ</name>
<feature type="transmembrane region" description="Helical" evidence="1">
    <location>
        <begin position="343"/>
        <end position="364"/>
    </location>
</feature>
<dbReference type="PANTHER" id="PTHR23546:SF1">
    <property type="entry name" value="MEMBRANE PROTEIN"/>
    <property type="match status" value="1"/>
</dbReference>
<accession>A0A381N7N7</accession>
<dbReference type="InterPro" id="IPR036259">
    <property type="entry name" value="MFS_trans_sf"/>
</dbReference>
<keyword evidence="1" id="KW-0812">Transmembrane</keyword>
<feature type="transmembrane region" description="Helical" evidence="1">
    <location>
        <begin position="7"/>
        <end position="29"/>
    </location>
</feature>
<keyword evidence="1" id="KW-0472">Membrane</keyword>
<feature type="transmembrane region" description="Helical" evidence="1">
    <location>
        <begin position="41"/>
        <end position="60"/>
    </location>
</feature>
<feature type="transmembrane region" description="Helical" evidence="1">
    <location>
        <begin position="72"/>
        <end position="92"/>
    </location>
</feature>
<dbReference type="CDD" id="cd17325">
    <property type="entry name" value="MFS_MdtG_SLC18_like"/>
    <property type="match status" value="1"/>
</dbReference>
<dbReference type="InterPro" id="IPR020846">
    <property type="entry name" value="MFS_dom"/>
</dbReference>
<evidence type="ECO:0000313" key="3">
    <source>
        <dbReference type="EMBL" id="SUZ50622.1"/>
    </source>
</evidence>
<dbReference type="SUPFAM" id="SSF103473">
    <property type="entry name" value="MFS general substrate transporter"/>
    <property type="match status" value="1"/>
</dbReference>
<dbReference type="InterPro" id="IPR011701">
    <property type="entry name" value="MFS"/>
</dbReference>
<dbReference type="Pfam" id="PF07690">
    <property type="entry name" value="MFS_1"/>
    <property type="match status" value="1"/>
</dbReference>
<feature type="transmembrane region" description="Helical" evidence="1">
    <location>
        <begin position="283"/>
        <end position="301"/>
    </location>
</feature>
<dbReference type="PROSITE" id="PS50850">
    <property type="entry name" value="MFS"/>
    <property type="match status" value="1"/>
</dbReference>
<feature type="transmembrane region" description="Helical" evidence="1">
    <location>
        <begin position="251"/>
        <end position="271"/>
    </location>
</feature>
<sequence>MSKLPSIIWLLSGGLFFVGAGQSVVFITIPPLARDLGLSEVETGSIFAVSALAWMLFSPYWGKLSDQLGRKIIVIVGLIGCAVSLILFSSALSLGTTGVLLGWKLLAVLIFARMINGILGSATRPGAGAWVADVTNQDQRSGGFGRLNAGFSAGRIAGPAIAGFLLVISYTLPFYIFSVGLLFITVMLLRQPSTELEKKEEDPVSNLELLDNRVWPFLIIGISLGICNAAVVQTSSFYFLDVIVPSVPNPIAYASVGFMLAAFGSIIGQLLIADKLRVSPGSLIRWGTFLIAIALLCISFSKTLNLIYFSFFLFGLGQGTQSTGLAAGISLSVGKHHQGKANGFMGMVIPVGHIFSPLIAMPLYMASPHYPYLLGFLVMFFSLLFIQSNKQHKWIRKKGYKRVNLEEAQSLEET</sequence>
<evidence type="ECO:0000259" key="2">
    <source>
        <dbReference type="PROSITE" id="PS50850"/>
    </source>
</evidence>
<dbReference type="GO" id="GO:0022857">
    <property type="term" value="F:transmembrane transporter activity"/>
    <property type="evidence" value="ECO:0007669"/>
    <property type="project" value="InterPro"/>
</dbReference>
<feature type="transmembrane region" description="Helical" evidence="1">
    <location>
        <begin position="307"/>
        <end position="331"/>
    </location>
</feature>